<dbReference type="InterPro" id="IPR001789">
    <property type="entry name" value="Sig_transdc_resp-reg_receiver"/>
</dbReference>
<evidence type="ECO:0000256" key="2">
    <source>
        <dbReference type="ARBA" id="ARBA00023015"/>
    </source>
</evidence>
<dbReference type="PANTHER" id="PTHR43280:SF28">
    <property type="entry name" value="HTH-TYPE TRANSCRIPTIONAL ACTIVATOR RHAS"/>
    <property type="match status" value="1"/>
</dbReference>
<name>A0A6N7VYP9_9FIRM</name>
<dbReference type="PROSITE" id="PS00041">
    <property type="entry name" value="HTH_ARAC_FAMILY_1"/>
    <property type="match status" value="1"/>
</dbReference>
<feature type="domain" description="HTH araC/xylS-type" evidence="7">
    <location>
        <begin position="138"/>
        <end position="236"/>
    </location>
</feature>
<evidence type="ECO:0000256" key="6">
    <source>
        <dbReference type="PROSITE-ProRule" id="PRU00169"/>
    </source>
</evidence>
<feature type="domain" description="Response regulatory" evidence="8">
    <location>
        <begin position="2"/>
        <end position="120"/>
    </location>
</feature>
<gene>
    <name evidence="9" type="ORF">FYJ45_07500</name>
</gene>
<evidence type="ECO:0000256" key="3">
    <source>
        <dbReference type="ARBA" id="ARBA00023125"/>
    </source>
</evidence>
<dbReference type="InterPro" id="IPR020449">
    <property type="entry name" value="Tscrpt_reg_AraC-type_HTH"/>
</dbReference>
<dbReference type="GeneID" id="86052907"/>
<dbReference type="Gene3D" id="3.40.50.2300">
    <property type="match status" value="1"/>
</dbReference>
<dbReference type="GO" id="GO:0000160">
    <property type="term" value="P:phosphorelay signal transduction system"/>
    <property type="evidence" value="ECO:0007669"/>
    <property type="project" value="InterPro"/>
</dbReference>
<evidence type="ECO:0000259" key="7">
    <source>
        <dbReference type="PROSITE" id="PS01124"/>
    </source>
</evidence>
<evidence type="ECO:0000256" key="5">
    <source>
        <dbReference type="ARBA" id="ARBA00024867"/>
    </source>
</evidence>
<comment type="caution">
    <text evidence="9">The sequence shown here is derived from an EMBL/GenBank/DDBJ whole genome shotgun (WGS) entry which is preliminary data.</text>
</comment>
<evidence type="ECO:0000256" key="4">
    <source>
        <dbReference type="ARBA" id="ARBA00023163"/>
    </source>
</evidence>
<dbReference type="PROSITE" id="PS50110">
    <property type="entry name" value="RESPONSE_REGULATORY"/>
    <property type="match status" value="1"/>
</dbReference>
<dbReference type="InterPro" id="IPR009057">
    <property type="entry name" value="Homeodomain-like_sf"/>
</dbReference>
<protein>
    <recommendedName>
        <fullName evidence="1">Stage 0 sporulation protein A homolog</fullName>
    </recommendedName>
</protein>
<dbReference type="InterPro" id="IPR018062">
    <property type="entry name" value="HTH_AraC-typ_CS"/>
</dbReference>
<evidence type="ECO:0000256" key="1">
    <source>
        <dbReference type="ARBA" id="ARBA00018672"/>
    </source>
</evidence>
<dbReference type="Gene3D" id="1.10.10.60">
    <property type="entry name" value="Homeodomain-like"/>
    <property type="match status" value="2"/>
</dbReference>
<proteinExistence type="predicted"/>
<dbReference type="SUPFAM" id="SSF52172">
    <property type="entry name" value="CheY-like"/>
    <property type="match status" value="1"/>
</dbReference>
<evidence type="ECO:0000259" key="8">
    <source>
        <dbReference type="PROSITE" id="PS50110"/>
    </source>
</evidence>
<evidence type="ECO:0000313" key="9">
    <source>
        <dbReference type="EMBL" id="MSS88146.1"/>
    </source>
</evidence>
<dbReference type="InterPro" id="IPR018060">
    <property type="entry name" value="HTH_AraC"/>
</dbReference>
<dbReference type="SUPFAM" id="SSF46689">
    <property type="entry name" value="Homeodomain-like"/>
    <property type="match status" value="2"/>
</dbReference>
<keyword evidence="10" id="KW-1185">Reference proteome</keyword>
<dbReference type="Proteomes" id="UP000436047">
    <property type="component" value="Unassembled WGS sequence"/>
</dbReference>
<accession>A0A6N7VYP9</accession>
<dbReference type="PRINTS" id="PR00032">
    <property type="entry name" value="HTHARAC"/>
</dbReference>
<sequence length="242" mass="27605">MRILIVDDDILICKNVKSKLLRIAGREKFECTMAHSVVDAKIAIRECEPDVLITDLNMPGISGLSLISYVKKNYEGIRIYVLSGYDDYDLVRRAFLNGARDYLLKPVDIQELQEKILPVKDSPGNGTKSISGNTLQFDTVLSYIEEHLSTNLTMEEAAASIAMSYHYFSRRFREYTGYTFPEYINRRRIERAKSYLCDPSVKISDIAYKVGYDSASTFSKAFSKYEGCSPADFRNKQKISMD</sequence>
<keyword evidence="3" id="KW-0238">DNA-binding</keyword>
<reference evidence="9 10" key="1">
    <citation type="submission" date="2019-08" db="EMBL/GenBank/DDBJ databases">
        <title>In-depth cultivation of the pig gut microbiome towards novel bacterial diversity and tailored functional studies.</title>
        <authorList>
            <person name="Wylensek D."/>
            <person name="Hitch T.C.A."/>
            <person name="Clavel T."/>
        </authorList>
    </citation>
    <scope>NUCLEOTIDE SEQUENCE [LARGE SCALE GENOMIC DNA]</scope>
    <source>
        <strain evidence="9 10">WCA-389-WT-23B</strain>
    </source>
</reference>
<comment type="function">
    <text evidence="5">May play the central regulatory role in sporulation. It may be an element of the effector pathway responsible for the activation of sporulation genes in response to nutritional stress. Spo0A may act in concert with spo0H (a sigma factor) to control the expression of some genes that are critical to the sporulation process.</text>
</comment>
<dbReference type="GO" id="GO:0043565">
    <property type="term" value="F:sequence-specific DNA binding"/>
    <property type="evidence" value="ECO:0007669"/>
    <property type="project" value="InterPro"/>
</dbReference>
<dbReference type="CDD" id="cd17536">
    <property type="entry name" value="REC_YesN-like"/>
    <property type="match status" value="1"/>
</dbReference>
<dbReference type="Pfam" id="PF00072">
    <property type="entry name" value="Response_reg"/>
    <property type="match status" value="1"/>
</dbReference>
<keyword evidence="4" id="KW-0804">Transcription</keyword>
<evidence type="ECO:0000313" key="10">
    <source>
        <dbReference type="Proteomes" id="UP000436047"/>
    </source>
</evidence>
<keyword evidence="6" id="KW-0597">Phosphoprotein</keyword>
<dbReference type="AlphaFoldDB" id="A0A6N7VYP9"/>
<keyword evidence="2" id="KW-0805">Transcription regulation</keyword>
<dbReference type="EMBL" id="VUMI01000009">
    <property type="protein sequence ID" value="MSS88146.1"/>
    <property type="molecule type" value="Genomic_DNA"/>
</dbReference>
<dbReference type="GO" id="GO:0003700">
    <property type="term" value="F:DNA-binding transcription factor activity"/>
    <property type="evidence" value="ECO:0007669"/>
    <property type="project" value="InterPro"/>
</dbReference>
<dbReference type="Pfam" id="PF12833">
    <property type="entry name" value="HTH_18"/>
    <property type="match status" value="1"/>
</dbReference>
<organism evidence="9 10">
    <name type="scientific">Eisenbergiella porci</name>
    <dbReference type="NCBI Taxonomy" id="2652274"/>
    <lineage>
        <taxon>Bacteria</taxon>
        <taxon>Bacillati</taxon>
        <taxon>Bacillota</taxon>
        <taxon>Clostridia</taxon>
        <taxon>Lachnospirales</taxon>
        <taxon>Lachnospiraceae</taxon>
        <taxon>Eisenbergiella</taxon>
    </lineage>
</organism>
<dbReference type="PROSITE" id="PS01124">
    <property type="entry name" value="HTH_ARAC_FAMILY_2"/>
    <property type="match status" value="1"/>
</dbReference>
<feature type="modified residue" description="4-aspartylphosphate" evidence="6">
    <location>
        <position position="55"/>
    </location>
</feature>
<dbReference type="RefSeq" id="WP_154464109.1">
    <property type="nucleotide sequence ID" value="NZ_JAXDZL010000154.1"/>
</dbReference>
<dbReference type="InterPro" id="IPR011006">
    <property type="entry name" value="CheY-like_superfamily"/>
</dbReference>
<dbReference type="SMART" id="SM00448">
    <property type="entry name" value="REC"/>
    <property type="match status" value="1"/>
</dbReference>
<dbReference type="PANTHER" id="PTHR43280">
    <property type="entry name" value="ARAC-FAMILY TRANSCRIPTIONAL REGULATOR"/>
    <property type="match status" value="1"/>
</dbReference>
<dbReference type="SMART" id="SM00342">
    <property type="entry name" value="HTH_ARAC"/>
    <property type="match status" value="1"/>
</dbReference>